<dbReference type="EMBL" id="JAAAJA010000108">
    <property type="protein sequence ID" value="KAG0262049.1"/>
    <property type="molecule type" value="Genomic_DNA"/>
</dbReference>
<dbReference type="AlphaFoldDB" id="A0A9P6U6U5"/>
<reference evidence="2" key="1">
    <citation type="journal article" date="2020" name="Fungal Divers.">
        <title>Resolving the Mortierellaceae phylogeny through synthesis of multi-gene phylogenetics and phylogenomics.</title>
        <authorList>
            <person name="Vandepol N."/>
            <person name="Liber J."/>
            <person name="Desiro A."/>
            <person name="Na H."/>
            <person name="Kennedy M."/>
            <person name="Barry K."/>
            <person name="Grigoriev I.V."/>
            <person name="Miller A.N."/>
            <person name="O'Donnell K."/>
            <person name="Stajich J.E."/>
            <person name="Bonito G."/>
        </authorList>
    </citation>
    <scope>NUCLEOTIDE SEQUENCE</scope>
    <source>
        <strain evidence="2">KOD948</strain>
    </source>
</reference>
<comment type="caution">
    <text evidence="2">The sequence shown here is derived from an EMBL/GenBank/DDBJ whole genome shotgun (WGS) entry which is preliminary data.</text>
</comment>
<proteinExistence type="predicted"/>
<keyword evidence="3" id="KW-1185">Reference proteome</keyword>
<accession>A0A9P6U6U5</accession>
<evidence type="ECO:0000313" key="3">
    <source>
        <dbReference type="Proteomes" id="UP000726737"/>
    </source>
</evidence>
<organism evidence="2 3">
    <name type="scientific">Mortierella polycephala</name>
    <dbReference type="NCBI Taxonomy" id="41804"/>
    <lineage>
        <taxon>Eukaryota</taxon>
        <taxon>Fungi</taxon>
        <taxon>Fungi incertae sedis</taxon>
        <taxon>Mucoromycota</taxon>
        <taxon>Mortierellomycotina</taxon>
        <taxon>Mortierellomycetes</taxon>
        <taxon>Mortierellales</taxon>
        <taxon>Mortierellaceae</taxon>
        <taxon>Mortierella</taxon>
    </lineage>
</organism>
<evidence type="ECO:0000256" key="1">
    <source>
        <dbReference type="SAM" id="MobiDB-lite"/>
    </source>
</evidence>
<protein>
    <submittedName>
        <fullName evidence="2">Uncharacterized protein</fullName>
    </submittedName>
</protein>
<feature type="region of interest" description="Disordered" evidence="1">
    <location>
        <begin position="19"/>
        <end position="39"/>
    </location>
</feature>
<gene>
    <name evidence="2" type="ORF">BG011_000402</name>
</gene>
<name>A0A9P6U6U5_9FUNG</name>
<dbReference type="Proteomes" id="UP000726737">
    <property type="component" value="Unassembled WGS sequence"/>
</dbReference>
<evidence type="ECO:0000313" key="2">
    <source>
        <dbReference type="EMBL" id="KAG0262049.1"/>
    </source>
</evidence>
<dbReference type="OrthoDB" id="10417754at2759"/>
<sequence>MCNHHFDAMLGEDGTDLHDLQTEHQHDPGHSEQVLSREDSFEIPDTRADLDESKATDHGALEHENTPFYSYHAEKALKLEDNKYLAHETHTPSKPVIGLSTLPRNGKAAMLFDTTPENLRKLCAQ</sequence>